<organism evidence="2 3">
    <name type="scientific">Leptosia nina</name>
    <dbReference type="NCBI Taxonomy" id="320188"/>
    <lineage>
        <taxon>Eukaryota</taxon>
        <taxon>Metazoa</taxon>
        <taxon>Ecdysozoa</taxon>
        <taxon>Arthropoda</taxon>
        <taxon>Hexapoda</taxon>
        <taxon>Insecta</taxon>
        <taxon>Pterygota</taxon>
        <taxon>Neoptera</taxon>
        <taxon>Endopterygota</taxon>
        <taxon>Lepidoptera</taxon>
        <taxon>Glossata</taxon>
        <taxon>Ditrysia</taxon>
        <taxon>Papilionoidea</taxon>
        <taxon>Pieridae</taxon>
        <taxon>Pierinae</taxon>
        <taxon>Leptosia</taxon>
    </lineage>
</organism>
<evidence type="ECO:0000313" key="3">
    <source>
        <dbReference type="Proteomes" id="UP001497472"/>
    </source>
</evidence>
<feature type="region of interest" description="Disordered" evidence="1">
    <location>
        <begin position="81"/>
        <end position="121"/>
    </location>
</feature>
<comment type="caution">
    <text evidence="2">The sequence shown here is derived from an EMBL/GenBank/DDBJ whole genome shotgun (WGS) entry which is preliminary data.</text>
</comment>
<reference evidence="2 3" key="1">
    <citation type="submission" date="2023-11" db="EMBL/GenBank/DDBJ databases">
        <authorList>
            <person name="Okamura Y."/>
        </authorList>
    </citation>
    <scope>NUCLEOTIDE SEQUENCE [LARGE SCALE GENOMIC DNA]</scope>
</reference>
<dbReference type="Proteomes" id="UP001497472">
    <property type="component" value="Unassembled WGS sequence"/>
</dbReference>
<proteinExistence type="predicted"/>
<feature type="compositionally biased region" description="Polar residues" evidence="1">
    <location>
        <begin position="43"/>
        <end position="52"/>
    </location>
</feature>
<keyword evidence="3" id="KW-1185">Reference proteome</keyword>
<sequence>MIGAGTQVWEFLRGVVWVAQRYAHTFPPSPTFAESPKGLRNSRGPSHSTPHRNNPILAEIKTHITAETSLEFWQPATASDLQVDGGNALPTPLQGHPGPHSERSHGNCVGEPRCDSDATPHPNPCNVRRLYSNSFQSISIEPKSLNPGHSAVS</sequence>
<dbReference type="AlphaFoldDB" id="A0AAV1J716"/>
<gene>
    <name evidence="2" type="ORF">LNINA_LOCUS4020</name>
</gene>
<name>A0AAV1J716_9NEOP</name>
<evidence type="ECO:0000256" key="1">
    <source>
        <dbReference type="SAM" id="MobiDB-lite"/>
    </source>
</evidence>
<dbReference type="EMBL" id="CAVLEF010000005">
    <property type="protein sequence ID" value="CAK1544258.1"/>
    <property type="molecule type" value="Genomic_DNA"/>
</dbReference>
<feature type="region of interest" description="Disordered" evidence="1">
    <location>
        <begin position="27"/>
        <end position="54"/>
    </location>
</feature>
<evidence type="ECO:0000313" key="2">
    <source>
        <dbReference type="EMBL" id="CAK1544258.1"/>
    </source>
</evidence>
<protein>
    <submittedName>
        <fullName evidence="2">Uncharacterized protein</fullName>
    </submittedName>
</protein>
<accession>A0AAV1J716</accession>